<feature type="compositionally biased region" description="Polar residues" evidence="5">
    <location>
        <begin position="39"/>
        <end position="56"/>
    </location>
</feature>
<proteinExistence type="predicted"/>
<feature type="region of interest" description="Disordered" evidence="5">
    <location>
        <begin position="304"/>
        <end position="358"/>
    </location>
</feature>
<keyword evidence="1" id="KW-0479">Metal-binding</keyword>
<evidence type="ECO:0000256" key="1">
    <source>
        <dbReference type="ARBA" id="ARBA00022723"/>
    </source>
</evidence>
<evidence type="ECO:0000313" key="7">
    <source>
        <dbReference type="EMBL" id="KIM60574.1"/>
    </source>
</evidence>
<dbReference type="SUPFAM" id="SSF57716">
    <property type="entry name" value="Glucocorticoid receptor-like (DNA-binding domain)"/>
    <property type="match status" value="1"/>
</dbReference>
<dbReference type="GO" id="GO:0043565">
    <property type="term" value="F:sequence-specific DNA binding"/>
    <property type="evidence" value="ECO:0007669"/>
    <property type="project" value="InterPro"/>
</dbReference>
<dbReference type="STRING" id="1036808.A0A0C3DWL9"/>
<evidence type="ECO:0000256" key="4">
    <source>
        <dbReference type="PROSITE-ProRule" id="PRU00094"/>
    </source>
</evidence>
<feature type="compositionally biased region" description="Basic and acidic residues" evidence="5">
    <location>
        <begin position="345"/>
        <end position="358"/>
    </location>
</feature>
<dbReference type="Pfam" id="PF00320">
    <property type="entry name" value="GATA"/>
    <property type="match status" value="1"/>
</dbReference>
<keyword evidence="8" id="KW-1185">Reference proteome</keyword>
<protein>
    <recommendedName>
        <fullName evidence="6">GATA-type domain-containing protein</fullName>
    </recommendedName>
</protein>
<keyword evidence="2 4" id="KW-0863">Zinc-finger</keyword>
<keyword evidence="3" id="KW-0862">Zinc</keyword>
<dbReference type="GO" id="GO:0008270">
    <property type="term" value="F:zinc ion binding"/>
    <property type="evidence" value="ECO:0007669"/>
    <property type="project" value="UniProtKB-KW"/>
</dbReference>
<dbReference type="OrthoDB" id="2162994at2759"/>
<evidence type="ECO:0000313" key="8">
    <source>
        <dbReference type="Proteomes" id="UP000053989"/>
    </source>
</evidence>
<feature type="compositionally biased region" description="Polar residues" evidence="5">
    <location>
        <begin position="123"/>
        <end position="133"/>
    </location>
</feature>
<reference evidence="7 8" key="1">
    <citation type="submission" date="2014-04" db="EMBL/GenBank/DDBJ databases">
        <authorList>
            <consortium name="DOE Joint Genome Institute"/>
            <person name="Kuo A."/>
            <person name="Kohler A."/>
            <person name="Nagy L.G."/>
            <person name="Floudas D."/>
            <person name="Copeland A."/>
            <person name="Barry K.W."/>
            <person name="Cichocki N."/>
            <person name="Veneault-Fourrey C."/>
            <person name="LaButti K."/>
            <person name="Lindquist E.A."/>
            <person name="Lipzen A."/>
            <person name="Lundell T."/>
            <person name="Morin E."/>
            <person name="Murat C."/>
            <person name="Sun H."/>
            <person name="Tunlid A."/>
            <person name="Henrissat B."/>
            <person name="Grigoriev I.V."/>
            <person name="Hibbett D.S."/>
            <person name="Martin F."/>
            <person name="Nordberg H.P."/>
            <person name="Cantor M.N."/>
            <person name="Hua S.X."/>
        </authorList>
    </citation>
    <scope>NUCLEOTIDE SEQUENCE [LARGE SCALE GENOMIC DNA]</scope>
    <source>
        <strain evidence="7 8">Foug A</strain>
    </source>
</reference>
<feature type="compositionally biased region" description="Low complexity" evidence="5">
    <location>
        <begin position="143"/>
        <end position="156"/>
    </location>
</feature>
<feature type="compositionally biased region" description="Low complexity" evidence="5">
    <location>
        <begin position="79"/>
        <end position="92"/>
    </location>
</feature>
<dbReference type="InterPro" id="IPR013088">
    <property type="entry name" value="Znf_NHR/GATA"/>
</dbReference>
<feature type="domain" description="GATA-type" evidence="6">
    <location>
        <begin position="262"/>
        <end position="297"/>
    </location>
</feature>
<evidence type="ECO:0000256" key="5">
    <source>
        <dbReference type="SAM" id="MobiDB-lite"/>
    </source>
</evidence>
<dbReference type="InterPro" id="IPR000679">
    <property type="entry name" value="Znf_GATA"/>
</dbReference>
<feature type="compositionally biased region" description="Basic and acidic residues" evidence="5">
    <location>
        <begin position="246"/>
        <end position="263"/>
    </location>
</feature>
<dbReference type="InParanoid" id="A0A0C3DWL9"/>
<feature type="compositionally biased region" description="Low complexity" evidence="5">
    <location>
        <begin position="57"/>
        <end position="72"/>
    </location>
</feature>
<evidence type="ECO:0000259" key="6">
    <source>
        <dbReference type="PROSITE" id="PS50114"/>
    </source>
</evidence>
<evidence type="ECO:0000256" key="2">
    <source>
        <dbReference type="ARBA" id="ARBA00022771"/>
    </source>
</evidence>
<dbReference type="Proteomes" id="UP000053989">
    <property type="component" value="Unassembled WGS sequence"/>
</dbReference>
<dbReference type="Gene3D" id="3.30.50.10">
    <property type="entry name" value="Erythroid Transcription Factor GATA-1, subunit A"/>
    <property type="match status" value="1"/>
</dbReference>
<dbReference type="PANTHER" id="PTHR45658">
    <property type="entry name" value="GATA TRANSCRIPTION FACTOR"/>
    <property type="match status" value="1"/>
</dbReference>
<dbReference type="InterPro" id="IPR051140">
    <property type="entry name" value="GATA_TF"/>
</dbReference>
<feature type="region of interest" description="Disordered" evidence="5">
    <location>
        <begin position="236"/>
        <end position="284"/>
    </location>
</feature>
<dbReference type="EMBL" id="KN822060">
    <property type="protein sequence ID" value="KIM60574.1"/>
    <property type="molecule type" value="Genomic_DNA"/>
</dbReference>
<dbReference type="HOGENOM" id="CLU_061218_0_0_1"/>
<dbReference type="PROSITE" id="PS50114">
    <property type="entry name" value="GATA_ZN_FINGER_2"/>
    <property type="match status" value="1"/>
</dbReference>
<reference evidence="8" key="2">
    <citation type="submission" date="2015-01" db="EMBL/GenBank/DDBJ databases">
        <title>Evolutionary Origins and Diversification of the Mycorrhizal Mutualists.</title>
        <authorList>
            <consortium name="DOE Joint Genome Institute"/>
            <consortium name="Mycorrhizal Genomics Consortium"/>
            <person name="Kohler A."/>
            <person name="Kuo A."/>
            <person name="Nagy L.G."/>
            <person name="Floudas D."/>
            <person name="Copeland A."/>
            <person name="Barry K.W."/>
            <person name="Cichocki N."/>
            <person name="Veneault-Fourrey C."/>
            <person name="LaButti K."/>
            <person name="Lindquist E.A."/>
            <person name="Lipzen A."/>
            <person name="Lundell T."/>
            <person name="Morin E."/>
            <person name="Murat C."/>
            <person name="Riley R."/>
            <person name="Ohm R."/>
            <person name="Sun H."/>
            <person name="Tunlid A."/>
            <person name="Henrissat B."/>
            <person name="Grigoriev I.V."/>
            <person name="Hibbett D.S."/>
            <person name="Martin F."/>
        </authorList>
    </citation>
    <scope>NUCLEOTIDE SEQUENCE [LARGE SCALE GENOMIC DNA]</scope>
    <source>
        <strain evidence="8">Foug A</strain>
    </source>
</reference>
<sequence length="358" mass="38571">MYHHQQGGSSYDYSSYPAQSFQHHGPPAAQPPVGRAIRPNTSQPHASSPQNQPGFQSSSSYASSAAYPSGAYNISSTHAQQWPAEPQWAAQQYGQTFASQPMHTDVSYSSTAPRTDPPPQEARFSSSSLSQAQEPRRQDSGYTATTPAPSHSSSTPRIRRKDKESPLMASAQSPPSGLDFYKMQDSYRLILDSGGGLIQSGAFIQSRPLPAEPMERMVQSANYGRQVLQSAIAQSNPDPIPAAVGADKEAPASKRQRGDEHAQEGQTCLGCNATSTPEWRRGPLGPRTLCNACGLVYAKLLKKRARGETRSHAGDNVAQSSQPAMDESGIASSVASDDEDSFGSQERRSDFGEQVRRV</sequence>
<organism evidence="7 8">
    <name type="scientific">Scleroderma citrinum Foug A</name>
    <dbReference type="NCBI Taxonomy" id="1036808"/>
    <lineage>
        <taxon>Eukaryota</taxon>
        <taxon>Fungi</taxon>
        <taxon>Dikarya</taxon>
        <taxon>Basidiomycota</taxon>
        <taxon>Agaricomycotina</taxon>
        <taxon>Agaricomycetes</taxon>
        <taxon>Agaricomycetidae</taxon>
        <taxon>Boletales</taxon>
        <taxon>Sclerodermatineae</taxon>
        <taxon>Sclerodermataceae</taxon>
        <taxon>Scleroderma</taxon>
    </lineage>
</organism>
<name>A0A0C3DWL9_9AGAM</name>
<dbReference type="SMART" id="SM00401">
    <property type="entry name" value="ZnF_GATA"/>
    <property type="match status" value="1"/>
</dbReference>
<feature type="compositionally biased region" description="Polar residues" evidence="5">
    <location>
        <begin position="93"/>
        <end position="113"/>
    </location>
</feature>
<dbReference type="GO" id="GO:0006355">
    <property type="term" value="P:regulation of DNA-templated transcription"/>
    <property type="evidence" value="ECO:0007669"/>
    <property type="project" value="InterPro"/>
</dbReference>
<dbReference type="PANTHER" id="PTHR45658:SF18">
    <property type="entry name" value="PROTEIN GAT2"/>
    <property type="match status" value="1"/>
</dbReference>
<gene>
    <name evidence="7" type="ORF">SCLCIDRAFT_1216644</name>
</gene>
<dbReference type="AlphaFoldDB" id="A0A0C3DWL9"/>
<feature type="region of interest" description="Disordered" evidence="5">
    <location>
        <begin position="1"/>
        <end position="179"/>
    </location>
</feature>
<dbReference type="CDD" id="cd00202">
    <property type="entry name" value="ZnF_GATA"/>
    <property type="match status" value="1"/>
</dbReference>
<evidence type="ECO:0000256" key="3">
    <source>
        <dbReference type="ARBA" id="ARBA00022833"/>
    </source>
</evidence>
<accession>A0A0C3DWL9</accession>